<evidence type="ECO:0000313" key="7">
    <source>
        <dbReference type="EMBL" id="EDM28479.1"/>
    </source>
</evidence>
<dbReference type="STRING" id="313628.LNTAR_11201"/>
<dbReference type="Pfam" id="PF00884">
    <property type="entry name" value="Sulfatase"/>
    <property type="match status" value="1"/>
</dbReference>
<dbReference type="Proteomes" id="UP000004947">
    <property type="component" value="Unassembled WGS sequence"/>
</dbReference>
<organism evidence="7 8">
    <name type="scientific">Lentisphaera araneosa HTCC2155</name>
    <dbReference type="NCBI Taxonomy" id="313628"/>
    <lineage>
        <taxon>Bacteria</taxon>
        <taxon>Pseudomonadati</taxon>
        <taxon>Lentisphaerota</taxon>
        <taxon>Lentisphaeria</taxon>
        <taxon>Lentisphaerales</taxon>
        <taxon>Lentisphaeraceae</taxon>
        <taxon>Lentisphaera</taxon>
    </lineage>
</organism>
<dbReference type="CDD" id="cd16025">
    <property type="entry name" value="PAS_like"/>
    <property type="match status" value="1"/>
</dbReference>
<dbReference type="RefSeq" id="WP_007277919.1">
    <property type="nucleotide sequence ID" value="NZ_ABCK01000005.1"/>
</dbReference>
<sequence>MKNLLFLFFSLLLCSPLWAKEDKRPNFLIILVDDMGFSDLGCYGSEIETPNLDSLAANGLRFSQFYNTAKCHSSRISLLTSQYYLPAGNNSLKNSVTAAEVLNTAGYHTMMSGKWHLDNEPTDFGFQRYFGHLSGATNFFSGDDTFRLNGKPWKVPSEGFYTTVTKVDFAIDFLKEAETIDKPWYMYLALNAPHAPIQPLNEDYEKFKGKYDAGWDVLREQRMKKQRELGIFKNPVKESPRPNQIPAWDDLTPEWQSSEARRLAAVSAMIYRIDVEVGRLVKHIEEAGDLDNTMILFVSDNGACPFGTSQLDGTTKPFSTKYKWRDSSGPAWMRNAPFKFYKQNQHEGGISTPAILHWPAGLKTAKGSINHTPTHLIDVLPTMIDMSQATYPSEWPGRKLNPMTGESFLPIIEGGDVTRKNPIHFWYSTNRGLRDGKWKIASINDSPWELYDMETDRSEMNNLAKSNPELTKRMAEQWNTIAAENYTKKSAFTAQNDLDNTQYFNKRWTDYTKNKAKVANKAK</sequence>
<protein>
    <submittedName>
        <fullName evidence="7">Arylsulfatase</fullName>
    </submittedName>
</protein>
<dbReference type="PANTHER" id="PTHR42693:SF53">
    <property type="entry name" value="ENDO-4-O-SULFATASE"/>
    <property type="match status" value="1"/>
</dbReference>
<dbReference type="InterPro" id="IPR050738">
    <property type="entry name" value="Sulfatase"/>
</dbReference>
<keyword evidence="8" id="KW-1185">Reference proteome</keyword>
<reference evidence="7 8" key="1">
    <citation type="journal article" date="2010" name="J. Bacteriol.">
        <title>Genome sequence of Lentisphaera araneosa HTCC2155T, the type species of the order Lentisphaerales in the phylum Lentisphaerae.</title>
        <authorList>
            <person name="Thrash J.C."/>
            <person name="Cho J.C."/>
            <person name="Vergin K.L."/>
            <person name="Morris R.M."/>
            <person name="Giovannoni S.J."/>
        </authorList>
    </citation>
    <scope>NUCLEOTIDE SEQUENCE [LARGE SCALE GENOMIC DNA]</scope>
    <source>
        <strain evidence="7 8">HTCC2155</strain>
    </source>
</reference>
<dbReference type="EMBL" id="ABCK01000005">
    <property type="protein sequence ID" value="EDM28479.1"/>
    <property type="molecule type" value="Genomic_DNA"/>
</dbReference>
<dbReference type="InterPro" id="IPR000917">
    <property type="entry name" value="Sulfatase_N"/>
</dbReference>
<dbReference type="eggNOG" id="COG3119">
    <property type="taxonomic scope" value="Bacteria"/>
</dbReference>
<keyword evidence="2" id="KW-0479">Metal-binding</keyword>
<keyword evidence="5" id="KW-0732">Signal</keyword>
<evidence type="ECO:0000256" key="5">
    <source>
        <dbReference type="SAM" id="SignalP"/>
    </source>
</evidence>
<dbReference type="InterPro" id="IPR017850">
    <property type="entry name" value="Alkaline_phosphatase_core_sf"/>
</dbReference>
<dbReference type="SUPFAM" id="SSF53649">
    <property type="entry name" value="Alkaline phosphatase-like"/>
    <property type="match status" value="1"/>
</dbReference>
<evidence type="ECO:0000256" key="3">
    <source>
        <dbReference type="ARBA" id="ARBA00022801"/>
    </source>
</evidence>
<feature type="signal peptide" evidence="5">
    <location>
        <begin position="1"/>
        <end position="19"/>
    </location>
</feature>
<dbReference type="PANTHER" id="PTHR42693">
    <property type="entry name" value="ARYLSULFATASE FAMILY MEMBER"/>
    <property type="match status" value="1"/>
</dbReference>
<comment type="caution">
    <text evidence="7">The sequence shown here is derived from an EMBL/GenBank/DDBJ whole genome shotgun (WGS) entry which is preliminary data.</text>
</comment>
<keyword evidence="4" id="KW-0106">Calcium</keyword>
<dbReference type="Gene3D" id="3.30.1120.10">
    <property type="match status" value="1"/>
</dbReference>
<gene>
    <name evidence="7" type="ORF">LNTAR_11201</name>
</gene>
<feature type="domain" description="Sulfatase N-terminal" evidence="6">
    <location>
        <begin position="25"/>
        <end position="386"/>
    </location>
</feature>
<evidence type="ECO:0000313" key="8">
    <source>
        <dbReference type="Proteomes" id="UP000004947"/>
    </source>
</evidence>
<accession>A6DJ43</accession>
<name>A6DJ43_9BACT</name>
<proteinExistence type="inferred from homology"/>
<dbReference type="Gene3D" id="3.40.720.10">
    <property type="entry name" value="Alkaline Phosphatase, subunit A"/>
    <property type="match status" value="1"/>
</dbReference>
<dbReference type="PROSITE" id="PS00149">
    <property type="entry name" value="SULFATASE_2"/>
    <property type="match status" value="1"/>
</dbReference>
<evidence type="ECO:0000256" key="1">
    <source>
        <dbReference type="ARBA" id="ARBA00008779"/>
    </source>
</evidence>
<dbReference type="OrthoDB" id="9783154at2"/>
<dbReference type="AlphaFoldDB" id="A6DJ43"/>
<evidence type="ECO:0000256" key="4">
    <source>
        <dbReference type="ARBA" id="ARBA00022837"/>
    </source>
</evidence>
<evidence type="ECO:0000259" key="6">
    <source>
        <dbReference type="Pfam" id="PF00884"/>
    </source>
</evidence>
<keyword evidence="3" id="KW-0378">Hydrolase</keyword>
<dbReference type="InterPro" id="IPR024607">
    <property type="entry name" value="Sulfatase_CS"/>
</dbReference>
<evidence type="ECO:0000256" key="2">
    <source>
        <dbReference type="ARBA" id="ARBA00022723"/>
    </source>
</evidence>
<feature type="chain" id="PRO_5002694421" evidence="5">
    <location>
        <begin position="20"/>
        <end position="523"/>
    </location>
</feature>
<dbReference type="GO" id="GO:0046872">
    <property type="term" value="F:metal ion binding"/>
    <property type="evidence" value="ECO:0007669"/>
    <property type="project" value="UniProtKB-KW"/>
</dbReference>
<dbReference type="GO" id="GO:0004065">
    <property type="term" value="F:arylsulfatase activity"/>
    <property type="evidence" value="ECO:0007669"/>
    <property type="project" value="TreeGrafter"/>
</dbReference>
<comment type="similarity">
    <text evidence="1">Belongs to the sulfatase family.</text>
</comment>